<evidence type="ECO:0000313" key="2">
    <source>
        <dbReference type="Proteomes" id="UP000799754"/>
    </source>
</evidence>
<reference evidence="1" key="1">
    <citation type="journal article" date="2020" name="Stud. Mycol.">
        <title>101 Dothideomycetes genomes: a test case for predicting lifestyles and emergence of pathogens.</title>
        <authorList>
            <person name="Haridas S."/>
            <person name="Albert R."/>
            <person name="Binder M."/>
            <person name="Bloem J."/>
            <person name="Labutti K."/>
            <person name="Salamov A."/>
            <person name="Andreopoulos B."/>
            <person name="Baker S."/>
            <person name="Barry K."/>
            <person name="Bills G."/>
            <person name="Bluhm B."/>
            <person name="Cannon C."/>
            <person name="Castanera R."/>
            <person name="Culley D."/>
            <person name="Daum C."/>
            <person name="Ezra D."/>
            <person name="Gonzalez J."/>
            <person name="Henrissat B."/>
            <person name="Kuo A."/>
            <person name="Liang C."/>
            <person name="Lipzen A."/>
            <person name="Lutzoni F."/>
            <person name="Magnuson J."/>
            <person name="Mondo S."/>
            <person name="Nolan M."/>
            <person name="Ohm R."/>
            <person name="Pangilinan J."/>
            <person name="Park H.-J."/>
            <person name="Ramirez L."/>
            <person name="Alfaro M."/>
            <person name="Sun H."/>
            <person name="Tritt A."/>
            <person name="Yoshinaga Y."/>
            <person name="Zwiers L.-H."/>
            <person name="Turgeon B."/>
            <person name="Goodwin S."/>
            <person name="Spatafora J."/>
            <person name="Crous P."/>
            <person name="Grigoriev I."/>
        </authorList>
    </citation>
    <scope>NUCLEOTIDE SEQUENCE</scope>
    <source>
        <strain evidence="1">CBS 525.71</strain>
    </source>
</reference>
<accession>A0ACB6S571</accession>
<evidence type="ECO:0000313" key="1">
    <source>
        <dbReference type="EMBL" id="KAF2629406.1"/>
    </source>
</evidence>
<dbReference type="EMBL" id="MU006710">
    <property type="protein sequence ID" value="KAF2629406.1"/>
    <property type="molecule type" value="Genomic_DNA"/>
</dbReference>
<organism evidence="1 2">
    <name type="scientific">Macroventuria anomochaeta</name>
    <dbReference type="NCBI Taxonomy" id="301207"/>
    <lineage>
        <taxon>Eukaryota</taxon>
        <taxon>Fungi</taxon>
        <taxon>Dikarya</taxon>
        <taxon>Ascomycota</taxon>
        <taxon>Pezizomycotina</taxon>
        <taxon>Dothideomycetes</taxon>
        <taxon>Pleosporomycetidae</taxon>
        <taxon>Pleosporales</taxon>
        <taxon>Pleosporineae</taxon>
        <taxon>Didymellaceae</taxon>
        <taxon>Macroventuria</taxon>
    </lineage>
</organism>
<name>A0ACB6S571_9PLEO</name>
<dbReference type="Proteomes" id="UP000799754">
    <property type="component" value="Unassembled WGS sequence"/>
</dbReference>
<comment type="caution">
    <text evidence="1">The sequence shown here is derived from an EMBL/GenBank/DDBJ whole genome shotgun (WGS) entry which is preliminary data.</text>
</comment>
<protein>
    <submittedName>
        <fullName evidence="1">Uncharacterized protein</fullName>
    </submittedName>
</protein>
<keyword evidence="2" id="KW-1185">Reference proteome</keyword>
<gene>
    <name evidence="1" type="ORF">BU25DRAFT_21550</name>
</gene>
<proteinExistence type="predicted"/>
<sequence>MNTYSMNPTILPLKTFTTFCTPLPQRPNRKLPPSRCNLSVSSSPYRSKSHFAQSPSPTSTATYYSFPRNYIVNAPVEHLRFLRTRTYEQVLKHFVTQRSYAVPTILITRSAHPRCLRRSLRSLVCQSANALRMPSIVHRCTTRWSIAPTESGAK</sequence>